<dbReference type="InterPro" id="IPR010708">
    <property type="entry name" value="5'(3')-deoxyribonucleotidase"/>
</dbReference>
<evidence type="ECO:0000313" key="2">
    <source>
        <dbReference type="EMBL" id="AFP05270.1"/>
    </source>
</evidence>
<dbReference type="InterPro" id="IPR036412">
    <property type="entry name" value="HAD-like_sf"/>
</dbReference>
<name>V9L1X9_CALMI</name>
<dbReference type="Pfam" id="PF06941">
    <property type="entry name" value="NT5C"/>
    <property type="match status" value="1"/>
</dbReference>
<dbReference type="FunFam" id="3.40.50.1000:FF:000133">
    <property type="entry name" value="5'(3')-deoxyribonucleotidase, cytosolic type"/>
    <property type="match status" value="1"/>
</dbReference>
<reference evidence="2" key="1">
    <citation type="journal article" date="2014" name="Nature">
        <title>Elephant shark genome provides unique insights into gnathostome evolution.</title>
        <authorList>
            <consortium name="International Elephant Shark Genome Sequencing Consortium"/>
            <person name="Venkatesh B."/>
            <person name="Lee A.P."/>
            <person name="Ravi V."/>
            <person name="Maurya A.K."/>
            <person name="Lian M.M."/>
            <person name="Swann J.B."/>
            <person name="Ohta Y."/>
            <person name="Flajnik M.F."/>
            <person name="Sutoh Y."/>
            <person name="Kasahara M."/>
            <person name="Hoon S."/>
            <person name="Gangu V."/>
            <person name="Roy S.W."/>
            <person name="Irimia M."/>
            <person name="Korzh V."/>
            <person name="Kondrychyn I."/>
            <person name="Lim Z.W."/>
            <person name="Tay B.H."/>
            <person name="Tohari S."/>
            <person name="Kong K.W."/>
            <person name="Ho S."/>
            <person name="Lorente-Galdos B."/>
            <person name="Quilez J."/>
            <person name="Marques-Bonet T."/>
            <person name="Raney B.J."/>
            <person name="Ingham P.W."/>
            <person name="Tay A."/>
            <person name="Hillier L.W."/>
            <person name="Minx P."/>
            <person name="Boehm T."/>
            <person name="Wilson R.K."/>
            <person name="Brenner S."/>
            <person name="Warren W.C."/>
        </authorList>
    </citation>
    <scope>NUCLEOTIDE SEQUENCE</scope>
    <source>
        <tissue evidence="2">Muscle</tissue>
    </source>
</reference>
<organism evidence="2">
    <name type="scientific">Callorhinchus milii</name>
    <name type="common">Ghost shark</name>
    <dbReference type="NCBI Taxonomy" id="7868"/>
    <lineage>
        <taxon>Eukaryota</taxon>
        <taxon>Metazoa</taxon>
        <taxon>Chordata</taxon>
        <taxon>Craniata</taxon>
        <taxon>Vertebrata</taxon>
        <taxon>Chondrichthyes</taxon>
        <taxon>Holocephali</taxon>
        <taxon>Chimaeriformes</taxon>
        <taxon>Callorhinchidae</taxon>
        <taxon>Callorhinchus</taxon>
    </lineage>
</organism>
<sequence length="197" mass="23051">MPPVRVLVDMDGVLADFEASFLRLYRSRHPQLPYVALDERRGFSVEAQYRQLNPGLAADFVRNIYGSPNFFLDLVPIPGAVEAMQEMFSLNETEVFICTSPILKYEYCVKEKYAWVEKHLGPQFVQRLVMSRDKTIVSADLLIDDKVDIKGVEPNPSWEHIVFTCWHNRHTELEPHRRRLESWSDDWKAIIDGKRRE</sequence>
<evidence type="ECO:0000256" key="1">
    <source>
        <dbReference type="PIRSR" id="PIRSR610708-1"/>
    </source>
</evidence>
<dbReference type="SFLD" id="SFLDS00003">
    <property type="entry name" value="Haloacid_Dehalogenase"/>
    <property type="match status" value="1"/>
</dbReference>
<dbReference type="InterPro" id="IPR023214">
    <property type="entry name" value="HAD_sf"/>
</dbReference>
<dbReference type="SFLD" id="SFLDG01126">
    <property type="entry name" value="C1.2:_Nucleotidase_Like"/>
    <property type="match status" value="1"/>
</dbReference>
<dbReference type="Gene3D" id="1.10.40.40">
    <property type="entry name" value="Deoxyribonucleotidase, domain 2"/>
    <property type="match status" value="1"/>
</dbReference>
<dbReference type="SFLD" id="SFLDG01145">
    <property type="entry name" value="C1.2.1"/>
    <property type="match status" value="1"/>
</dbReference>
<dbReference type="CDD" id="cd02587">
    <property type="entry name" value="HAD_5-3dNT"/>
    <property type="match status" value="1"/>
</dbReference>
<feature type="active site" description="Proton donor" evidence="1">
    <location>
        <position position="11"/>
    </location>
</feature>
<dbReference type="GO" id="GO:0008253">
    <property type="term" value="F:5'-nucleotidase activity"/>
    <property type="evidence" value="ECO:0007669"/>
    <property type="project" value="InterPro"/>
</dbReference>
<dbReference type="GO" id="GO:0009223">
    <property type="term" value="P:pyrimidine deoxyribonucleotide catabolic process"/>
    <property type="evidence" value="ECO:0007669"/>
    <property type="project" value="TreeGrafter"/>
</dbReference>
<dbReference type="EMBL" id="JW872752">
    <property type="protein sequence ID" value="AFP05270.1"/>
    <property type="molecule type" value="mRNA"/>
</dbReference>
<dbReference type="PANTHER" id="PTHR16504:SF5">
    <property type="entry name" value="5'(3')-DEOXYRIBONUCLEOTIDASE, CYTOSOLIC TYPE"/>
    <property type="match status" value="1"/>
</dbReference>
<proteinExistence type="evidence at transcript level"/>
<dbReference type="GO" id="GO:0005739">
    <property type="term" value="C:mitochondrion"/>
    <property type="evidence" value="ECO:0007669"/>
    <property type="project" value="TreeGrafter"/>
</dbReference>
<accession>V9L1X9</accession>
<dbReference type="AlphaFoldDB" id="V9L1X9"/>
<protein>
    <submittedName>
        <fullName evidence="2">5'(3')-deoxyribonucleotidase, cytosolic type-like protein</fullName>
    </submittedName>
</protein>
<feature type="active site" description="Nucleophile" evidence="1">
    <location>
        <position position="9"/>
    </location>
</feature>
<dbReference type="Gene3D" id="3.40.50.1000">
    <property type="entry name" value="HAD superfamily/HAD-like"/>
    <property type="match status" value="1"/>
</dbReference>
<dbReference type="SUPFAM" id="SSF56784">
    <property type="entry name" value="HAD-like"/>
    <property type="match status" value="1"/>
</dbReference>
<dbReference type="PANTHER" id="PTHR16504">
    <property type="entry name" value="5'(3')-DEOXYRIBONUCLEOTIDASE"/>
    <property type="match status" value="1"/>
</dbReference>